<comment type="caution">
    <text evidence="2">The sequence shown here is derived from an EMBL/GenBank/DDBJ whole genome shotgun (WGS) entry which is preliminary data.</text>
</comment>
<evidence type="ECO:0000313" key="2">
    <source>
        <dbReference type="EMBL" id="MBW4769182.1"/>
    </source>
</evidence>
<evidence type="ECO:0000313" key="3">
    <source>
        <dbReference type="Proteomes" id="UP000788426"/>
    </source>
</evidence>
<dbReference type="RefSeq" id="WP_219480799.1">
    <property type="nucleotide sequence ID" value="NZ_JAHXCT010000003.1"/>
</dbReference>
<reference evidence="2 3" key="1">
    <citation type="submission" date="2021-07" db="EMBL/GenBank/DDBJ databases">
        <title>Genomic diversity and antimicrobial resistance of Prevotella spp. isolated from chronic lung disease airways.</title>
        <authorList>
            <person name="Webb K.A."/>
            <person name="Olagoke O.S."/>
            <person name="Baird T."/>
            <person name="Neill J."/>
            <person name="Pham A."/>
            <person name="Wells T.J."/>
            <person name="Ramsay K.A."/>
            <person name="Bell S.C."/>
            <person name="Sarovich D.S."/>
            <person name="Price E.P."/>
        </authorList>
    </citation>
    <scope>NUCLEOTIDE SEQUENCE [LARGE SCALE GENOMIC DNA]</scope>
    <source>
        <strain evidence="2 3">SCHI0011.S.12</strain>
    </source>
</reference>
<evidence type="ECO:0000256" key="1">
    <source>
        <dbReference type="SAM" id="SignalP"/>
    </source>
</evidence>
<dbReference type="Proteomes" id="UP000788426">
    <property type="component" value="Unassembled WGS sequence"/>
</dbReference>
<protein>
    <submittedName>
        <fullName evidence="2">Uncharacterized protein</fullName>
    </submittedName>
</protein>
<feature type="signal peptide" evidence="1">
    <location>
        <begin position="1"/>
        <end position="20"/>
    </location>
</feature>
<keyword evidence="3" id="KW-1185">Reference proteome</keyword>
<dbReference type="Pfam" id="PF13149">
    <property type="entry name" value="Mfa_like_1"/>
    <property type="match status" value="1"/>
</dbReference>
<dbReference type="CDD" id="cd13121">
    <property type="entry name" value="BF2867_like_C"/>
    <property type="match status" value="1"/>
</dbReference>
<feature type="chain" id="PRO_5045206741" evidence="1">
    <location>
        <begin position="21"/>
        <end position="626"/>
    </location>
</feature>
<name>A0ABS6YC87_9BACT</name>
<gene>
    <name evidence="2" type="ORF">KZO38_05340</name>
</gene>
<dbReference type="PROSITE" id="PS51257">
    <property type="entry name" value="PROKAR_LIPOPROTEIN"/>
    <property type="match status" value="1"/>
</dbReference>
<dbReference type="InterPro" id="IPR025049">
    <property type="entry name" value="Mfa-like_1"/>
</dbReference>
<accession>A0ABS6YC87</accession>
<keyword evidence="1" id="KW-0732">Signal</keyword>
<dbReference type="EMBL" id="JAHXCT010000003">
    <property type="protein sequence ID" value="MBW4769182.1"/>
    <property type="molecule type" value="Genomic_DNA"/>
</dbReference>
<proteinExistence type="predicted"/>
<organism evidence="2 3">
    <name type="scientific">Hoylesella nanceiensis</name>
    <dbReference type="NCBI Taxonomy" id="425941"/>
    <lineage>
        <taxon>Bacteria</taxon>
        <taxon>Pseudomonadati</taxon>
        <taxon>Bacteroidota</taxon>
        <taxon>Bacteroidia</taxon>
        <taxon>Bacteroidales</taxon>
        <taxon>Prevotellaceae</taxon>
        <taxon>Hoylesella</taxon>
    </lineage>
</organism>
<sequence>MNRILTLVATAAFALSFASCSDTINDEKASSNGLPKYELTVNVGSPATRSLKVENNKVVSYWENGENFLVYQVTSPDTRLTEYSYLSPSGLSGAVKSARLRGEISGNLAKGQELAFLYPGNALKTNMQGSVRSSVRSEDTDVYKIIEPMELEDGEYVPSKKPSLRLGVNISQQEGTLESLGKLYDLQYGRAAVTEMTNGKATATVNSMSRKVAIWAISFKDKDANALFTNIDYVAILGVKPTGQLDLKTGNWVDNGQEGTGTVTLAQKDGSKMNGSNTFYAAIIPGTYTDVTVMVAANKKYYIAKVKNGKEFKEGEIYTNKSVPVSAKETDKPYVEVAGVQWAKGNFIHYKDKATNQEYWGIAPAQWWISRYADIEQRNGVSVVGSQFFKDGYKDSADDLDLFRYGAITEALNLTSDKGKSLGTNGSLIQKWYKSDGILAGETTNRNQANAGDIVWYYTSEKHNKYRMPSKTELAGLLNVNSWAAYCYTDKGNKVYGMYFCDVKPGKTAVKATKLNFKKSFYNLPDVTQEVRLGHGLFLPLNGNRDMTIGLRDKVRFRDLTSRRLIAPYSLYMSGDMGALLTNWELVMGDSFQMQTTNYTQGKTIRPVFVSTDDQKDTFVPFEGIR</sequence>